<dbReference type="Proteomes" id="UP000198983">
    <property type="component" value="Chromosome I"/>
</dbReference>
<dbReference type="AlphaFoldDB" id="A0A1H1S6L2"/>
<evidence type="ECO:0000256" key="1">
    <source>
        <dbReference type="ARBA" id="ARBA00009902"/>
    </source>
</evidence>
<dbReference type="GO" id="GO:0004564">
    <property type="term" value="F:beta-fructofuranosidase activity"/>
    <property type="evidence" value="ECO:0007669"/>
    <property type="project" value="UniProtKB-EC"/>
</dbReference>
<evidence type="ECO:0000313" key="9">
    <source>
        <dbReference type="Proteomes" id="UP000198983"/>
    </source>
</evidence>
<keyword evidence="3 5" id="KW-0378">Hydrolase</keyword>
<dbReference type="PANTHER" id="PTHR43101:SF1">
    <property type="entry name" value="BETA-FRUCTOSIDASE"/>
    <property type="match status" value="1"/>
</dbReference>
<dbReference type="EC" id="3.2.1.26" evidence="2"/>
<dbReference type="Gene3D" id="2.115.10.20">
    <property type="entry name" value="Glycosyl hydrolase domain, family 43"/>
    <property type="match status" value="1"/>
</dbReference>
<evidence type="ECO:0000313" key="8">
    <source>
        <dbReference type="EMBL" id="SDS43438.1"/>
    </source>
</evidence>
<evidence type="ECO:0000256" key="4">
    <source>
        <dbReference type="ARBA" id="ARBA00023295"/>
    </source>
</evidence>
<dbReference type="SUPFAM" id="SSF75005">
    <property type="entry name" value="Arabinanase/levansucrase/invertase"/>
    <property type="match status" value="1"/>
</dbReference>
<dbReference type="Pfam" id="PF00251">
    <property type="entry name" value="Glyco_hydro_32N"/>
    <property type="match status" value="1"/>
</dbReference>
<keyword evidence="9" id="KW-1185">Reference proteome</keyword>
<dbReference type="Pfam" id="PF08244">
    <property type="entry name" value="Glyco_hydro_32C"/>
    <property type="match status" value="1"/>
</dbReference>
<dbReference type="InterPro" id="IPR023296">
    <property type="entry name" value="Glyco_hydro_beta-prop_sf"/>
</dbReference>
<dbReference type="Gene3D" id="2.60.120.560">
    <property type="entry name" value="Exo-inulinase, domain 1"/>
    <property type="match status" value="1"/>
</dbReference>
<dbReference type="RefSeq" id="WP_157728514.1">
    <property type="nucleotide sequence ID" value="NZ_LT629732.1"/>
</dbReference>
<protein>
    <recommendedName>
        <fullName evidence="2">beta-fructofuranosidase</fullName>
        <ecNumber evidence="2">3.2.1.26</ecNumber>
    </recommendedName>
</protein>
<dbReference type="InterPro" id="IPR013189">
    <property type="entry name" value="Glyco_hydro_32_C"/>
</dbReference>
<dbReference type="CDD" id="cd08996">
    <property type="entry name" value="GH32_FFase"/>
    <property type="match status" value="1"/>
</dbReference>
<reference evidence="8 9" key="1">
    <citation type="submission" date="2016-10" db="EMBL/GenBank/DDBJ databases">
        <authorList>
            <person name="de Groot N.N."/>
        </authorList>
    </citation>
    <scope>NUCLEOTIDE SEQUENCE [LARGE SCALE GENOMIC DNA]</scope>
    <source>
        <strain evidence="8 9">DSM 22024</strain>
    </source>
</reference>
<dbReference type="EMBL" id="LT629732">
    <property type="protein sequence ID" value="SDS43438.1"/>
    <property type="molecule type" value="Genomic_DNA"/>
</dbReference>
<evidence type="ECO:0000259" key="6">
    <source>
        <dbReference type="Pfam" id="PF00251"/>
    </source>
</evidence>
<dbReference type="GO" id="GO:0005975">
    <property type="term" value="P:carbohydrate metabolic process"/>
    <property type="evidence" value="ECO:0007669"/>
    <property type="project" value="InterPro"/>
</dbReference>
<dbReference type="InterPro" id="IPR051214">
    <property type="entry name" value="GH32_Enzymes"/>
</dbReference>
<keyword evidence="4 5" id="KW-0326">Glycosidase</keyword>
<dbReference type="PANTHER" id="PTHR43101">
    <property type="entry name" value="BETA-FRUCTOSIDASE"/>
    <property type="match status" value="1"/>
</dbReference>
<dbReference type="STRING" id="117157.SAMN04489717_2682"/>
<proteinExistence type="inferred from homology"/>
<gene>
    <name evidence="8" type="ORF">SAMN04489717_2682</name>
</gene>
<comment type="similarity">
    <text evidence="1 5">Belongs to the glycosyl hydrolase 32 family.</text>
</comment>
<feature type="domain" description="Glycosyl hydrolase family 32 C-terminal" evidence="7">
    <location>
        <begin position="354"/>
        <end position="473"/>
    </location>
</feature>
<dbReference type="InterPro" id="IPR013148">
    <property type="entry name" value="Glyco_hydro_32_N"/>
</dbReference>
<dbReference type="OrthoDB" id="9776657at2"/>
<evidence type="ECO:0000256" key="3">
    <source>
        <dbReference type="ARBA" id="ARBA00022801"/>
    </source>
</evidence>
<sequence length="502" mass="54353">MPALPNDHHAPHFHVRSVDGYVNDPNGPVHYRGVFHLYFQQVFDTPRTGPVHWGHATSSDLVTWTLHRPALTPSPGTPDEGGCWSGNTVPADDRLYAFYSAFDPANPFQPVRRAESADGFEFTGSVPMVDPPDASESPVQFRDPFVWWHHGRWCMIVGAGLAGDDADGGALGQARLYESSDLTRWSYVGPFASRRRTGEGTDHDTGMMWECPQYAALGEWGVLLVGAWDSHQGITHVLAISGRDQADRLADPGPAVRADQGPNFYAPSVMRDPSGRVLVWGWVTEGRETVASVEADWSGMLTLPRVLTVTGAGEPRWHPPAELAALRDGAVGCVEGPLEDGSSVDVVDVVDVPAQFELDLALTASGTDRDATRVRLVTSGADGAGEPEHLDLLVDWRAGTVAVDRDLASRDPRSHRGTFTITDAVAAAGDEDAEETGAQGRASVRFRLLVDGSVGELFAADQTLTFRFYPQSPPPWTLRVTPGAGGPVDGRVTVWRLRRSVR</sequence>
<dbReference type="InterPro" id="IPR013320">
    <property type="entry name" value="ConA-like_dom_sf"/>
</dbReference>
<evidence type="ECO:0000256" key="2">
    <source>
        <dbReference type="ARBA" id="ARBA00012758"/>
    </source>
</evidence>
<dbReference type="SMART" id="SM00640">
    <property type="entry name" value="Glyco_32"/>
    <property type="match status" value="1"/>
</dbReference>
<accession>A0A1H1S6L2</accession>
<dbReference type="SUPFAM" id="SSF49899">
    <property type="entry name" value="Concanavalin A-like lectins/glucanases"/>
    <property type="match status" value="1"/>
</dbReference>
<evidence type="ECO:0000256" key="5">
    <source>
        <dbReference type="RuleBase" id="RU362110"/>
    </source>
</evidence>
<organism evidence="8 9">
    <name type="scientific">Actinopolymorpha singaporensis</name>
    <dbReference type="NCBI Taxonomy" id="117157"/>
    <lineage>
        <taxon>Bacteria</taxon>
        <taxon>Bacillati</taxon>
        <taxon>Actinomycetota</taxon>
        <taxon>Actinomycetes</taxon>
        <taxon>Propionibacteriales</taxon>
        <taxon>Actinopolymorphaceae</taxon>
        <taxon>Actinopolymorpha</taxon>
    </lineage>
</organism>
<feature type="domain" description="Glycosyl hydrolase family 32 N-terminal" evidence="6">
    <location>
        <begin position="14"/>
        <end position="310"/>
    </location>
</feature>
<dbReference type="InterPro" id="IPR001362">
    <property type="entry name" value="Glyco_hydro_32"/>
</dbReference>
<evidence type="ECO:0000259" key="7">
    <source>
        <dbReference type="Pfam" id="PF08244"/>
    </source>
</evidence>
<name>A0A1H1S6L2_9ACTN</name>